<accession>A0A344L400</accession>
<organism evidence="2 3">
    <name type="scientific">Amycolatopsis albispora</name>
    <dbReference type="NCBI Taxonomy" id="1804986"/>
    <lineage>
        <taxon>Bacteria</taxon>
        <taxon>Bacillati</taxon>
        <taxon>Actinomycetota</taxon>
        <taxon>Actinomycetes</taxon>
        <taxon>Pseudonocardiales</taxon>
        <taxon>Pseudonocardiaceae</taxon>
        <taxon>Amycolatopsis</taxon>
    </lineage>
</organism>
<feature type="domain" description="N-acetyltransferase" evidence="1">
    <location>
        <begin position="1"/>
        <end position="106"/>
    </location>
</feature>
<dbReference type="Pfam" id="PF00583">
    <property type="entry name" value="Acetyltransf_1"/>
    <property type="match status" value="1"/>
</dbReference>
<protein>
    <recommendedName>
        <fullName evidence="1">N-acetyltransferase domain-containing protein</fullName>
    </recommendedName>
</protein>
<dbReference type="GO" id="GO:0016747">
    <property type="term" value="F:acyltransferase activity, transferring groups other than amino-acyl groups"/>
    <property type="evidence" value="ECO:0007669"/>
    <property type="project" value="InterPro"/>
</dbReference>
<proteinExistence type="predicted"/>
<dbReference type="Proteomes" id="UP000250434">
    <property type="component" value="Chromosome"/>
</dbReference>
<evidence type="ECO:0000313" key="3">
    <source>
        <dbReference type="Proteomes" id="UP000250434"/>
    </source>
</evidence>
<dbReference type="InterPro" id="IPR000182">
    <property type="entry name" value="GNAT_dom"/>
</dbReference>
<name>A0A344L400_9PSEU</name>
<dbReference type="RefSeq" id="WP_162788399.1">
    <property type="nucleotide sequence ID" value="NZ_CP015163.1"/>
</dbReference>
<dbReference type="KEGG" id="aab:A4R43_09715"/>
<dbReference type="InterPro" id="IPR016181">
    <property type="entry name" value="Acyl_CoA_acyltransferase"/>
</dbReference>
<dbReference type="CDD" id="cd04301">
    <property type="entry name" value="NAT_SF"/>
    <property type="match status" value="1"/>
</dbReference>
<dbReference type="AlphaFoldDB" id="A0A344L400"/>
<keyword evidence="3" id="KW-1185">Reference proteome</keyword>
<dbReference type="EMBL" id="CP015163">
    <property type="protein sequence ID" value="AXB42774.1"/>
    <property type="molecule type" value="Genomic_DNA"/>
</dbReference>
<dbReference type="Gene3D" id="3.40.630.30">
    <property type="match status" value="1"/>
</dbReference>
<evidence type="ECO:0000259" key="1">
    <source>
        <dbReference type="PROSITE" id="PS51186"/>
    </source>
</evidence>
<dbReference type="PROSITE" id="PS51186">
    <property type="entry name" value="GNAT"/>
    <property type="match status" value="1"/>
</dbReference>
<sequence>MTVDGRLVAAADLLEGYPDARTAVLGMLVVDPDRRGQGLGTGLLLGLGAELAGRDIERMRVDCHVAENARAVTLLARLGFTEVSREEITVAAGQNRTRVLWAAGLPLRVQPPAG</sequence>
<reference evidence="2 3" key="1">
    <citation type="submission" date="2016-04" db="EMBL/GenBank/DDBJ databases">
        <title>Complete genome sequence and analysis of deep-sea sediment isolate, Amycolatopsis sp. WP1.</title>
        <authorList>
            <person name="Wang H."/>
            <person name="Chen S."/>
            <person name="Wu Q."/>
        </authorList>
    </citation>
    <scope>NUCLEOTIDE SEQUENCE [LARGE SCALE GENOMIC DNA]</scope>
    <source>
        <strain evidence="2 3">WP1</strain>
    </source>
</reference>
<gene>
    <name evidence="2" type="ORF">A4R43_09715</name>
</gene>
<dbReference type="SUPFAM" id="SSF55729">
    <property type="entry name" value="Acyl-CoA N-acyltransferases (Nat)"/>
    <property type="match status" value="1"/>
</dbReference>
<evidence type="ECO:0000313" key="2">
    <source>
        <dbReference type="EMBL" id="AXB42774.1"/>
    </source>
</evidence>